<reference evidence="3" key="1">
    <citation type="journal article" date="2019" name="Int. J. Syst. Evol. Microbiol.">
        <title>The Global Catalogue of Microorganisms (GCM) 10K type strain sequencing project: providing services to taxonomists for standard genome sequencing and annotation.</title>
        <authorList>
            <consortium name="The Broad Institute Genomics Platform"/>
            <consortium name="The Broad Institute Genome Sequencing Center for Infectious Disease"/>
            <person name="Wu L."/>
            <person name="Ma J."/>
        </authorList>
    </citation>
    <scope>NUCLEOTIDE SEQUENCE [LARGE SCALE GENOMIC DNA]</scope>
    <source>
        <strain evidence="3">JCM 14370</strain>
    </source>
</reference>
<evidence type="ECO:0000313" key="2">
    <source>
        <dbReference type="EMBL" id="GGJ28335.1"/>
    </source>
</evidence>
<keyword evidence="1" id="KW-0812">Transmembrane</keyword>
<dbReference type="EMBL" id="BMOD01000003">
    <property type="protein sequence ID" value="GGJ28335.1"/>
    <property type="molecule type" value="Genomic_DNA"/>
</dbReference>
<evidence type="ECO:0008006" key="4">
    <source>
        <dbReference type="Google" id="ProtNLM"/>
    </source>
</evidence>
<dbReference type="PROSITE" id="PS51257">
    <property type="entry name" value="PROKAR_LIPOPROTEIN"/>
    <property type="match status" value="1"/>
</dbReference>
<dbReference type="RefSeq" id="WP_189001581.1">
    <property type="nucleotide sequence ID" value="NZ_BMOD01000003.1"/>
</dbReference>
<dbReference type="Proteomes" id="UP000632222">
    <property type="component" value="Unassembled WGS sequence"/>
</dbReference>
<gene>
    <name evidence="2" type="ORF">GCM10008938_13020</name>
</gene>
<comment type="caution">
    <text evidence="2">The sequence shown here is derived from an EMBL/GenBank/DDBJ whole genome shotgun (WGS) entry which is preliminary data.</text>
</comment>
<dbReference type="PANTHER" id="PTHR34351:SF1">
    <property type="entry name" value="SLR1927 PROTEIN"/>
    <property type="match status" value="1"/>
</dbReference>
<feature type="transmembrane region" description="Helical" evidence="1">
    <location>
        <begin position="12"/>
        <end position="29"/>
    </location>
</feature>
<dbReference type="PANTHER" id="PTHR34351">
    <property type="entry name" value="SLR1927 PROTEIN-RELATED"/>
    <property type="match status" value="1"/>
</dbReference>
<proteinExistence type="predicted"/>
<organism evidence="2 3">
    <name type="scientific">Deinococcus roseus</name>
    <dbReference type="NCBI Taxonomy" id="392414"/>
    <lineage>
        <taxon>Bacteria</taxon>
        <taxon>Thermotogati</taxon>
        <taxon>Deinococcota</taxon>
        <taxon>Deinococci</taxon>
        <taxon>Deinococcales</taxon>
        <taxon>Deinococcaceae</taxon>
        <taxon>Deinococcus</taxon>
    </lineage>
</organism>
<keyword evidence="1" id="KW-0472">Membrane</keyword>
<keyword evidence="3" id="KW-1185">Reference proteome</keyword>
<accession>A0ABQ2CYD6</accession>
<protein>
    <recommendedName>
        <fullName evidence="4">DUF58 domain-containing protein</fullName>
    </recommendedName>
</protein>
<name>A0ABQ2CYD6_9DEIO</name>
<evidence type="ECO:0000313" key="3">
    <source>
        <dbReference type="Proteomes" id="UP000632222"/>
    </source>
</evidence>
<keyword evidence="1" id="KW-1133">Transmembrane helix</keyword>
<sequence>MKDRWLPRPTRFGWAYLGFVGITLLGCINYQLNTGYFLCFVMFAVWVVCLIEARSQLKGLELEFQGSAAVFVGQEVLLEVVVRNALPLVRENLWVQVGEVGQPLMVPAQGEARLQVLLKAARRGWMPAPAVRLQGSDPLGLFGVQESRAGEERVVLVYPALEENPPSWQTTGEATGMRARKAGQDEYQGLRLYQPGDTLRRVAWKRGELPDGNLLTKEFETHLDHSALFSFQQLPASLSTEQKLSRLAAWVVQAQRMGLHYRLTGPGLDAAGAGERHSQHCLTYLAEFPAEPARGTP</sequence>
<evidence type="ECO:0000256" key="1">
    <source>
        <dbReference type="SAM" id="Phobius"/>
    </source>
</evidence>